<dbReference type="HAMAP" id="MF_00600">
    <property type="entry name" value="CH60"/>
    <property type="match status" value="1"/>
</dbReference>
<reference evidence="10" key="2">
    <citation type="submission" date="2018-01" db="EMBL/GenBank/DDBJ databases">
        <title>Ralstonia pseudosolanacearum P824 infects blueberry.</title>
        <authorList>
            <person name="Bocsanczy A.M."/>
            <person name="Norman D.J."/>
        </authorList>
    </citation>
    <scope>NUCLEOTIDE SEQUENCE</scope>
    <source>
        <strain evidence="10">P824</strain>
    </source>
</reference>
<dbReference type="EMBL" id="LN899821">
    <property type="protein sequence ID" value="CUV20290.1"/>
    <property type="molecule type" value="Genomic_DNA"/>
</dbReference>
<reference evidence="20" key="3">
    <citation type="submission" date="2018-01" db="EMBL/GenBank/DDBJ databases">
        <title>Raltonia solanacearum P824 infects blueberry.</title>
        <authorList>
            <person name="Bocsanczy A.M."/>
            <person name="Norman D.J."/>
        </authorList>
    </citation>
    <scope>NUCLEOTIDE SEQUENCE [LARGE SCALE GENOMIC DNA]</scope>
    <source>
        <strain evidence="20">P824</strain>
    </source>
</reference>
<evidence type="ECO:0000256" key="8">
    <source>
        <dbReference type="RuleBase" id="RU000419"/>
    </source>
</evidence>
<dbReference type="EMBL" id="LN899822">
    <property type="protein sequence ID" value="CUV60265.1"/>
    <property type="molecule type" value="Genomic_DNA"/>
</dbReference>
<protein>
    <recommendedName>
        <fullName evidence="6">Chaperonin GroEL</fullName>
        <ecNumber evidence="6">5.6.1.7</ecNumber>
    </recommendedName>
    <alternativeName>
        <fullName evidence="6">60 kDa chaperonin</fullName>
    </alternativeName>
    <alternativeName>
        <fullName evidence="6">Chaperonin-60</fullName>
        <shortName evidence="6">Cpn60</shortName>
    </alternativeName>
</protein>
<dbReference type="PANTHER" id="PTHR45633">
    <property type="entry name" value="60 KDA HEAT SHOCK PROTEIN, MITOCHONDRIAL"/>
    <property type="match status" value="1"/>
</dbReference>
<dbReference type="Gene3D" id="3.30.260.10">
    <property type="entry name" value="TCP-1-like chaperonin intermediate domain"/>
    <property type="match status" value="1"/>
</dbReference>
<dbReference type="InterPro" id="IPR027409">
    <property type="entry name" value="GroEL-like_apical_dom_sf"/>
</dbReference>
<evidence type="ECO:0000313" key="17">
    <source>
        <dbReference type="EMBL" id="CUV53397.1"/>
    </source>
</evidence>
<comment type="subunit">
    <text evidence="6 8">Forms a cylinder of 14 subunits composed of two heptameric rings stacked back-to-back. Interacts with the co-chaperonin GroES.</text>
</comment>
<evidence type="ECO:0000313" key="14">
    <source>
        <dbReference type="EMBL" id="CUV35633.1"/>
    </source>
</evidence>
<dbReference type="EMBL" id="CP025741">
    <property type="protein sequence ID" value="AYA47485.1"/>
    <property type="molecule type" value="Genomic_DNA"/>
</dbReference>
<gene>
    <name evidence="6 13" type="primary">groEL</name>
    <name evidence="6 10" type="synonym">groL</name>
    <name evidence="19" type="ORF">LH706_14780</name>
    <name evidence="11" type="ORF">PSS4_v1_1420003</name>
    <name evidence="18" type="ORF">RD1301_v1_860005</name>
    <name evidence="10" type="ORF">RSP824_13970</name>
    <name evidence="12" type="ORF">RUN1744_v1_390103</name>
    <name evidence="13" type="ORF">RUN1985_v1_210013</name>
    <name evidence="17" type="ORF">RUN215_v1_120107</name>
    <name evidence="14" type="ORF">TD1301_v1_1550004</name>
    <name evidence="15" type="ORF">TF3108_v1_120103</name>
    <name evidence="16" type="ORF">TO10_v1_110008</name>
</gene>
<organism evidence="13">
    <name type="scientific">Ralstonia solanacearum</name>
    <name type="common">Pseudomonas solanacearum</name>
    <dbReference type="NCBI Taxonomy" id="305"/>
    <lineage>
        <taxon>Bacteria</taxon>
        <taxon>Pseudomonadati</taxon>
        <taxon>Pseudomonadota</taxon>
        <taxon>Betaproteobacteria</taxon>
        <taxon>Burkholderiales</taxon>
        <taxon>Burkholderiaceae</taxon>
        <taxon>Ralstonia</taxon>
        <taxon>Ralstonia solanacearum species complex</taxon>
    </lineage>
</organism>
<evidence type="ECO:0000256" key="5">
    <source>
        <dbReference type="ARBA" id="ARBA00023235"/>
    </source>
</evidence>
<dbReference type="InterPro" id="IPR001844">
    <property type="entry name" value="Cpn60/GroEL"/>
</dbReference>
<dbReference type="EC" id="5.6.1.7" evidence="6"/>
<feature type="binding site" evidence="6">
    <location>
        <position position="51"/>
    </location>
    <ligand>
        <name>ATP</name>
        <dbReference type="ChEBI" id="CHEBI:30616"/>
    </ligand>
</feature>
<dbReference type="GO" id="GO:0051082">
    <property type="term" value="F:unfolded protein binding"/>
    <property type="evidence" value="ECO:0007669"/>
    <property type="project" value="UniProtKB-UniRule"/>
</dbReference>
<dbReference type="SUPFAM" id="SSF54849">
    <property type="entry name" value="GroEL-intermediate domain like"/>
    <property type="match status" value="1"/>
</dbReference>
<reference evidence="13" key="1">
    <citation type="submission" date="2015-10" db="EMBL/GenBank/DDBJ databases">
        <authorList>
            <person name="Gilbert D.G."/>
        </authorList>
    </citation>
    <scope>NUCLEOTIDE SEQUENCE</scope>
    <source>
        <strain evidence="13">Phyl III-seqv23</strain>
    </source>
</reference>
<dbReference type="NCBIfam" id="TIGR02348">
    <property type="entry name" value="GroEL"/>
    <property type="match status" value="1"/>
</dbReference>
<dbReference type="SMR" id="A0A0K1ZNK8"/>
<dbReference type="GO" id="GO:0016853">
    <property type="term" value="F:isomerase activity"/>
    <property type="evidence" value="ECO:0007669"/>
    <property type="project" value="UniProtKB-KW"/>
</dbReference>
<dbReference type="EMBL" id="LN899823">
    <property type="protein sequence ID" value="CUV23396.1"/>
    <property type="molecule type" value="Genomic_DNA"/>
</dbReference>
<evidence type="ECO:0000313" key="18">
    <source>
        <dbReference type="EMBL" id="CUV60265.1"/>
    </source>
</evidence>
<dbReference type="SUPFAM" id="SSF52029">
    <property type="entry name" value="GroEL apical domain-like"/>
    <property type="match status" value="1"/>
</dbReference>
<keyword evidence="5 6" id="KW-0413">Isomerase</keyword>
<comment type="subcellular location">
    <subcellularLocation>
        <location evidence="6">Cytoplasm</location>
    </subcellularLocation>
</comment>
<dbReference type="FunFam" id="3.50.7.10:FF:000001">
    <property type="entry name" value="60 kDa chaperonin"/>
    <property type="match status" value="1"/>
</dbReference>
<evidence type="ECO:0000313" key="20">
    <source>
        <dbReference type="Proteomes" id="UP000262427"/>
    </source>
</evidence>
<evidence type="ECO:0000313" key="10">
    <source>
        <dbReference type="EMBL" id="AYA47485.1"/>
    </source>
</evidence>
<dbReference type="AlphaFoldDB" id="A0A0K1ZNK8"/>
<evidence type="ECO:0000256" key="4">
    <source>
        <dbReference type="ARBA" id="ARBA00023186"/>
    </source>
</evidence>
<dbReference type="CDD" id="cd03344">
    <property type="entry name" value="GroEL"/>
    <property type="match status" value="1"/>
</dbReference>
<feature type="binding site" evidence="6">
    <location>
        <begin position="30"/>
        <end position="33"/>
    </location>
    <ligand>
        <name>ATP</name>
        <dbReference type="ChEBI" id="CHEBI:30616"/>
    </ligand>
</feature>
<dbReference type="InterPro" id="IPR002423">
    <property type="entry name" value="Cpn60/GroEL/TCP-1"/>
</dbReference>
<comment type="caution">
    <text evidence="6">Lacks conserved residue(s) required for the propagation of feature annotation.</text>
</comment>
<evidence type="ECO:0000313" key="19">
    <source>
        <dbReference type="EMBL" id="UZF14274.1"/>
    </source>
</evidence>
<dbReference type="Gene3D" id="1.10.560.10">
    <property type="entry name" value="GroEL-like equatorial domain"/>
    <property type="match status" value="1"/>
</dbReference>
<evidence type="ECO:0000256" key="6">
    <source>
        <dbReference type="HAMAP-Rule" id="MF_00600"/>
    </source>
</evidence>
<keyword evidence="13" id="KW-0346">Stress response</keyword>
<dbReference type="PRINTS" id="PR00298">
    <property type="entry name" value="CHAPERONIN60"/>
</dbReference>
<dbReference type="EMBL" id="LN899824">
    <property type="protein sequence ID" value="CUV28387.1"/>
    <property type="molecule type" value="Genomic_DNA"/>
</dbReference>
<dbReference type="NCBIfam" id="NF009487">
    <property type="entry name" value="PRK12849.1"/>
    <property type="match status" value="1"/>
</dbReference>
<feature type="coiled-coil region" evidence="9">
    <location>
        <begin position="339"/>
        <end position="366"/>
    </location>
</feature>
<proteinExistence type="inferred from homology"/>
<dbReference type="SUPFAM" id="SSF48592">
    <property type="entry name" value="GroEL equatorial domain-like"/>
    <property type="match status" value="1"/>
</dbReference>
<dbReference type="InterPro" id="IPR027410">
    <property type="entry name" value="TCP-1-like_intermed_sf"/>
</dbReference>
<evidence type="ECO:0000313" key="13">
    <source>
        <dbReference type="EMBL" id="CUV28387.1"/>
    </source>
</evidence>
<feature type="binding site" evidence="6">
    <location>
        <position position="415"/>
    </location>
    <ligand>
        <name>ATP</name>
        <dbReference type="ChEBI" id="CHEBI:30616"/>
    </ligand>
</feature>
<dbReference type="Gene3D" id="3.50.7.10">
    <property type="entry name" value="GroEL"/>
    <property type="match status" value="1"/>
</dbReference>
<dbReference type="GO" id="GO:0005524">
    <property type="term" value="F:ATP binding"/>
    <property type="evidence" value="ECO:0007669"/>
    <property type="project" value="UniProtKB-UniRule"/>
</dbReference>
<name>A0A0K1ZNK8_RALSL</name>
<feature type="binding site" evidence="6">
    <location>
        <begin position="87"/>
        <end position="91"/>
    </location>
    <ligand>
        <name>ATP</name>
        <dbReference type="ChEBI" id="CHEBI:30616"/>
    </ligand>
</feature>
<dbReference type="PATRIC" id="fig|305.107.peg.3428"/>
<dbReference type="PROSITE" id="PS00296">
    <property type="entry name" value="CHAPERONINS_CPN60"/>
    <property type="match status" value="1"/>
</dbReference>
<dbReference type="GO" id="GO:0005737">
    <property type="term" value="C:cytoplasm"/>
    <property type="evidence" value="ECO:0007669"/>
    <property type="project" value="UniProtKB-SubCell"/>
</dbReference>
<dbReference type="EMBL" id="CP085043">
    <property type="protein sequence ID" value="UZF14274.1"/>
    <property type="molecule type" value="Genomic_DNA"/>
</dbReference>
<keyword evidence="6" id="KW-0963">Cytoplasm</keyword>
<evidence type="ECO:0000256" key="9">
    <source>
        <dbReference type="SAM" id="Coils"/>
    </source>
</evidence>
<evidence type="ECO:0000256" key="7">
    <source>
        <dbReference type="RuleBase" id="RU000418"/>
    </source>
</evidence>
<dbReference type="EMBL" id="LN899820">
    <property type="protein sequence ID" value="CUV53397.1"/>
    <property type="molecule type" value="Genomic_DNA"/>
</dbReference>
<keyword evidence="2 6" id="KW-0547">Nucleotide-binding</keyword>
<comment type="similarity">
    <text evidence="1 6 7">Belongs to the chaperonin (HSP60) family.</text>
</comment>
<dbReference type="Pfam" id="PF00118">
    <property type="entry name" value="Cpn60_TCP1"/>
    <property type="match status" value="1"/>
</dbReference>
<keyword evidence="9" id="KW-0175">Coiled coil</keyword>
<reference evidence="19" key="4">
    <citation type="submission" date="2021-10" db="EMBL/GenBank/DDBJ databases">
        <title>Complete genome sequences of five Ralstonia solancearum strains isolated from sunflower.</title>
        <authorList>
            <person name="She X."/>
            <person name="He Z."/>
        </authorList>
    </citation>
    <scope>NUCLEOTIDE SEQUENCE</scope>
    <source>
        <strain evidence="19">RS638</strain>
    </source>
</reference>
<dbReference type="EMBL" id="LN899826">
    <property type="protein sequence ID" value="CUV38469.1"/>
    <property type="molecule type" value="Genomic_DNA"/>
</dbReference>
<dbReference type="GO" id="GO:0140662">
    <property type="term" value="F:ATP-dependent protein folding chaperone"/>
    <property type="evidence" value="ECO:0007669"/>
    <property type="project" value="InterPro"/>
</dbReference>
<dbReference type="Proteomes" id="UP000262427">
    <property type="component" value="Chromosome CM"/>
</dbReference>
<keyword evidence="4 6" id="KW-0143">Chaperone</keyword>
<dbReference type="NCBIfam" id="NF009489">
    <property type="entry name" value="PRK12851.1"/>
    <property type="match status" value="1"/>
</dbReference>
<dbReference type="InterPro" id="IPR027413">
    <property type="entry name" value="GROEL-like_equatorial_sf"/>
</dbReference>
<evidence type="ECO:0000313" key="15">
    <source>
        <dbReference type="EMBL" id="CUV38469.1"/>
    </source>
</evidence>
<dbReference type="EMBL" id="LN899827">
    <property type="protein sequence ID" value="CUV43814.1"/>
    <property type="molecule type" value="Genomic_DNA"/>
</dbReference>
<feature type="binding site" evidence="6">
    <location>
        <position position="495"/>
    </location>
    <ligand>
        <name>ATP</name>
        <dbReference type="ChEBI" id="CHEBI:30616"/>
    </ligand>
</feature>
<dbReference type="FunFam" id="1.10.560.10:FF:000001">
    <property type="entry name" value="60 kDa chaperonin"/>
    <property type="match status" value="1"/>
</dbReference>
<keyword evidence="3 6" id="KW-0067">ATP-binding</keyword>
<sequence>MAAKDVVFGDAARAKMVEGVNILANAVKVTLGPKGRNVVLERSFGGPTVTKDGVSVAKEIELKDKLQNMGAQMVKEVASKTSDNAGDGTTTATVLAQSIVREGMKYVAAGMNPMDLKRGIDKAVAAAVEELKKISKPTTTSKEIAQVGAISANSDESIGARIAEAMDKVGKEGVITVEDGKSLEDELDVVEGMQFDRGYLSPYFINNPEKQVVQLDNPFVLLFDKKISNIRDLLPVLEQVAKAGRPLLIVAEDVEGEALATLVVNNIRGILKTAAVKAPGFGDRRKAMLEDIAILTGGQVIAEEVGLTLEKATLNDLGQAKRVEIGKENTTIIDGAGDARNIEARVKQVRAQIEEATSDYDREKLQERVAKLAGGVAVIKVGAATEVEMKEKKARVEDALHATRAAVEEGIVAGGGVALLRARALISGLKGANADQDAGIKIVLRAMEEPLRQIVTNAGDEASVVVANVIAGKGNYGYNASTGEYGDLVEMGVLDPTKVTRTALQNAASVASLMLTTDCAVAELPKDDAAPAMPGGMGGMGGMDGMM</sequence>
<evidence type="ECO:0000256" key="1">
    <source>
        <dbReference type="ARBA" id="ARBA00006607"/>
    </source>
</evidence>
<dbReference type="EMBL" id="LN899825">
    <property type="protein sequence ID" value="CUV35633.1"/>
    <property type="molecule type" value="Genomic_DNA"/>
</dbReference>
<dbReference type="NCBIfam" id="NF000592">
    <property type="entry name" value="PRK00013.1"/>
    <property type="match status" value="1"/>
</dbReference>
<evidence type="ECO:0000256" key="2">
    <source>
        <dbReference type="ARBA" id="ARBA00022741"/>
    </source>
</evidence>
<evidence type="ECO:0000256" key="3">
    <source>
        <dbReference type="ARBA" id="ARBA00022840"/>
    </source>
</evidence>
<comment type="function">
    <text evidence="6 8">Together with its co-chaperonin GroES, plays an essential role in assisting protein folding. The GroEL-GroES system forms a nano-cage that allows encapsulation of the non-native substrate proteins and provides a physical environment optimized to promote and accelerate protein folding.</text>
</comment>
<evidence type="ECO:0000313" key="11">
    <source>
        <dbReference type="EMBL" id="CUV20290.1"/>
    </source>
</evidence>
<accession>A0A0K1ZNK8</accession>
<dbReference type="GO" id="GO:0042026">
    <property type="term" value="P:protein refolding"/>
    <property type="evidence" value="ECO:0007669"/>
    <property type="project" value="UniProtKB-UniRule"/>
</dbReference>
<evidence type="ECO:0000313" key="16">
    <source>
        <dbReference type="EMBL" id="CUV43814.1"/>
    </source>
</evidence>
<dbReference type="NCBIfam" id="NF009488">
    <property type="entry name" value="PRK12850.1"/>
    <property type="match status" value="1"/>
</dbReference>
<evidence type="ECO:0000313" key="12">
    <source>
        <dbReference type="EMBL" id="CUV23396.1"/>
    </source>
</evidence>
<dbReference type="InterPro" id="IPR018370">
    <property type="entry name" value="Chaperonin_Cpn60_CS"/>
</dbReference>